<feature type="region of interest" description="Disordered" evidence="1">
    <location>
        <begin position="1"/>
        <end position="25"/>
    </location>
</feature>
<dbReference type="Gene3D" id="3.30.200.20">
    <property type="entry name" value="Phosphorylase Kinase, domain 1"/>
    <property type="match status" value="1"/>
</dbReference>
<accession>A0AA38RVC2</accession>
<comment type="caution">
    <text evidence="3">The sequence shown here is derived from an EMBL/GenBank/DDBJ whole genome shotgun (WGS) entry which is preliminary data.</text>
</comment>
<dbReference type="PANTHER" id="PTHR33112:SF10">
    <property type="entry name" value="TOL"/>
    <property type="match status" value="1"/>
</dbReference>
<evidence type="ECO:0000313" key="3">
    <source>
        <dbReference type="EMBL" id="KAJ9148672.1"/>
    </source>
</evidence>
<dbReference type="EMBL" id="JANBVO010000012">
    <property type="protein sequence ID" value="KAJ9148672.1"/>
    <property type="molecule type" value="Genomic_DNA"/>
</dbReference>
<reference evidence="3" key="1">
    <citation type="submission" date="2022-07" db="EMBL/GenBank/DDBJ databases">
        <title>Fungi with potential for degradation of polypropylene.</title>
        <authorList>
            <person name="Gostincar C."/>
        </authorList>
    </citation>
    <scope>NUCLEOTIDE SEQUENCE</scope>
    <source>
        <strain evidence="3">EXF-13308</strain>
    </source>
</reference>
<dbReference type="Pfam" id="PF00069">
    <property type="entry name" value="Pkinase"/>
    <property type="match status" value="1"/>
</dbReference>
<feature type="compositionally biased region" description="Low complexity" evidence="1">
    <location>
        <begin position="605"/>
        <end position="623"/>
    </location>
</feature>
<keyword evidence="4" id="KW-1185">Reference proteome</keyword>
<feature type="region of interest" description="Disordered" evidence="1">
    <location>
        <begin position="570"/>
        <end position="643"/>
    </location>
</feature>
<gene>
    <name evidence="3" type="ORF">NKR23_g4979</name>
</gene>
<evidence type="ECO:0000256" key="1">
    <source>
        <dbReference type="SAM" id="MobiDB-lite"/>
    </source>
</evidence>
<keyword evidence="3" id="KW-0808">Transferase</keyword>
<dbReference type="GO" id="GO:0004672">
    <property type="term" value="F:protein kinase activity"/>
    <property type="evidence" value="ECO:0007669"/>
    <property type="project" value="InterPro"/>
</dbReference>
<keyword evidence="3" id="KW-0418">Kinase</keyword>
<protein>
    <submittedName>
        <fullName evidence="3">Protein kinase-like (PK-like)</fullName>
    </submittedName>
</protein>
<dbReference type="SMART" id="SM00220">
    <property type="entry name" value="S_TKc"/>
    <property type="match status" value="1"/>
</dbReference>
<dbReference type="InterPro" id="IPR011009">
    <property type="entry name" value="Kinase-like_dom_sf"/>
</dbReference>
<evidence type="ECO:0000259" key="2">
    <source>
        <dbReference type="PROSITE" id="PS50011"/>
    </source>
</evidence>
<feature type="compositionally biased region" description="Acidic residues" evidence="1">
    <location>
        <begin position="153"/>
        <end position="164"/>
    </location>
</feature>
<evidence type="ECO:0000313" key="4">
    <source>
        <dbReference type="Proteomes" id="UP001174694"/>
    </source>
</evidence>
<dbReference type="SUPFAM" id="SSF56112">
    <property type="entry name" value="Protein kinase-like (PK-like)"/>
    <property type="match status" value="1"/>
</dbReference>
<feature type="compositionally biased region" description="Pro residues" evidence="1">
    <location>
        <begin position="630"/>
        <end position="641"/>
    </location>
</feature>
<sequence length="1423" mass="160105">MPNPTHGTRPVKRRGTRRNLSSHDNRSVGDRILDLFQKSYFDSQPQDFVPEGEIDKQHLVTAEAVKKTLNIKQATKEDDALVAFILERAKKVFAIAVHSGLDGDVLYRAIKLFVPEGDNDPKFTDKDLPIEYIQERAPVSYDYEGDDDKKGDEDPESPTDESWDGTDSAGESDGSVDTSDTEDAFETHVLTSLDPSGQTWTRARIYRFYKDQWKFLVPVFSTAIPNYDLKSHSILPFTWKSKKDDDKDGAFGRVFKVKIHKDHYKDPERPTEKCPDYFAIKEIHPATNEEHKVVVRNWESEARALQAMNSLKQPNIVRFITAFRRGPKNEEDHYLMFEWADGGSLRDLWIKSSQPVGRELNAETVKQTLRQLLGLAIALCAAHNLNKTGSSFRHGDLKPENILWFKAGSTTGYGTLKIGDWGLAKHHNVATQYRTRKTSTRHGTLRYEPPEVITGLKHLPGQAGDRLSRLYDIWSMGCVTLEYIVWLLYGREGLDDFNLAVQGDPSYEAPCYQITEVAGEKTGRVHDVVVRWMGHMADDPACARGTALGDLLDIVRERLLVVPLPPRMGSFDVNDSENSSQLSRSTTQTTLRDSEEPTPSPGQSPSRPRVVPTIVPPINIIAPESREPSPEPPRPPEPMPGPYRALAKEFQDKLDEIVGRGETDESYWFAGTAGQPPRRGSQEAPRAPSSSNSNLLTEESARNMPTRDRPNNRPAPEPGMLAPQEQQTIVECECTSAVIIIVTNLEVAVSEPMDFLEVKCPLLGFLLTHASRATSIRRLIWEQKLDEDWEFQVDNAFAGSLFSRIKKSATLSLPSPRDSSNLCDDCQDLDFWSNAFNVVYEIPDLEKKAGDCELCNLFWETCKAWNGDKFPTVQFERVDSFLKMNGGGPPVLSIVRGPDLQTRVDIQIGFPELPPAGSPTHFEVIRQWLKLCDDKNKHPRCQSTSPGKSSATKRLPTRLIDVGNEGEATVRLVETKATEVGDYIALSHPWGDPPHFCTFKSNLPAHKSGIDIGELPATFRDAVLTTRALGVQYLWIDSLCIVQKSDDDDGDFDIESRRMESVFSSAYCVIAASRASNHTSGFLQPQRQRRYVALRRGSEEPFYICENLDDFKSHVLEGPMSQRGWVFQEHALARRTIFFTEHQTYWECGEGVRCETLTRMNNNLAAFLGDPNFPQIVMSAKRGEKIIRFQNLYKQYSRLDFSRDYDRPIAINGLEKRLLEAFGNEGGFGIIDEGDRDGRRTGLLRRSLLWHRWTGDEARPAGEATLSRIKFPRERAAVPSWSWMAYMGEIDYLPLDFNGVEWTEVRSPWSGSRSQRARTADRSGNIALTAVARDVDASAAGEGEGRLILDTPGGSEKHVFKAVVLARKGKNPREPTGPRRHYILVITPTNQLDRDGNKVYERVGVGYLPGRCLSADGPTVRIY</sequence>
<feature type="region of interest" description="Disordered" evidence="1">
    <location>
        <begin position="141"/>
        <end position="181"/>
    </location>
</feature>
<feature type="domain" description="Protein kinase" evidence="2">
    <location>
        <begin position="240"/>
        <end position="610"/>
    </location>
</feature>
<dbReference type="InterPro" id="IPR010730">
    <property type="entry name" value="HET"/>
</dbReference>
<feature type="compositionally biased region" description="Low complexity" evidence="1">
    <location>
        <begin position="689"/>
        <end position="698"/>
    </location>
</feature>
<dbReference type="PROSITE" id="PS50011">
    <property type="entry name" value="PROTEIN_KINASE_DOM"/>
    <property type="match status" value="1"/>
</dbReference>
<organism evidence="3 4">
    <name type="scientific">Pleurostoma richardsiae</name>
    <dbReference type="NCBI Taxonomy" id="41990"/>
    <lineage>
        <taxon>Eukaryota</taxon>
        <taxon>Fungi</taxon>
        <taxon>Dikarya</taxon>
        <taxon>Ascomycota</taxon>
        <taxon>Pezizomycotina</taxon>
        <taxon>Sordariomycetes</taxon>
        <taxon>Sordariomycetidae</taxon>
        <taxon>Calosphaeriales</taxon>
        <taxon>Pleurostomataceae</taxon>
        <taxon>Pleurostoma</taxon>
    </lineage>
</organism>
<dbReference type="CDD" id="cd00180">
    <property type="entry name" value="PKc"/>
    <property type="match status" value="1"/>
</dbReference>
<feature type="compositionally biased region" description="Low complexity" evidence="1">
    <location>
        <begin position="579"/>
        <end position="591"/>
    </location>
</feature>
<dbReference type="PANTHER" id="PTHR33112">
    <property type="entry name" value="DOMAIN PROTEIN, PUTATIVE-RELATED"/>
    <property type="match status" value="1"/>
</dbReference>
<dbReference type="Pfam" id="PF06985">
    <property type="entry name" value="HET"/>
    <property type="match status" value="1"/>
</dbReference>
<dbReference type="GO" id="GO:0005524">
    <property type="term" value="F:ATP binding"/>
    <property type="evidence" value="ECO:0007669"/>
    <property type="project" value="InterPro"/>
</dbReference>
<proteinExistence type="predicted"/>
<feature type="region of interest" description="Disordered" evidence="1">
    <location>
        <begin position="665"/>
        <end position="726"/>
    </location>
</feature>
<dbReference type="Gene3D" id="1.10.510.10">
    <property type="entry name" value="Transferase(Phosphotransferase) domain 1"/>
    <property type="match status" value="1"/>
</dbReference>
<feature type="compositionally biased region" description="Basic and acidic residues" evidence="1">
    <location>
        <begin position="699"/>
        <end position="711"/>
    </location>
</feature>
<dbReference type="InterPro" id="IPR000719">
    <property type="entry name" value="Prot_kinase_dom"/>
</dbReference>
<dbReference type="Proteomes" id="UP001174694">
    <property type="component" value="Unassembled WGS sequence"/>
</dbReference>
<name>A0AA38RVC2_9PEZI</name>